<dbReference type="InterPro" id="IPR011990">
    <property type="entry name" value="TPR-like_helical_dom_sf"/>
</dbReference>
<dbReference type="InterPro" id="IPR019734">
    <property type="entry name" value="TPR_rpt"/>
</dbReference>
<dbReference type="PANTHER" id="PTHR34220">
    <property type="entry name" value="SENSOR HISTIDINE KINASE YPDA"/>
    <property type="match status" value="1"/>
</dbReference>
<comment type="caution">
    <text evidence="4">The sequence shown here is derived from an EMBL/GenBank/DDBJ whole genome shotgun (WGS) entry which is preliminary data.</text>
</comment>
<reference evidence="5" key="1">
    <citation type="journal article" date="2019" name="Int. J. Syst. Evol. Microbiol.">
        <title>The Global Catalogue of Microorganisms (GCM) 10K type strain sequencing project: providing services to taxonomists for standard genome sequencing and annotation.</title>
        <authorList>
            <consortium name="The Broad Institute Genomics Platform"/>
            <consortium name="The Broad Institute Genome Sequencing Center for Infectious Disease"/>
            <person name="Wu L."/>
            <person name="Ma J."/>
        </authorList>
    </citation>
    <scope>NUCLEOTIDE SEQUENCE [LARGE SCALE GENOMIC DNA]</scope>
    <source>
        <strain evidence="5">KCTC 32141</strain>
    </source>
</reference>
<keyword evidence="2" id="KW-1133">Transmembrane helix</keyword>
<feature type="transmembrane region" description="Helical" evidence="2">
    <location>
        <begin position="398"/>
        <end position="417"/>
    </location>
</feature>
<proteinExistence type="predicted"/>
<feature type="domain" description="Signal transduction histidine kinase internal region" evidence="3">
    <location>
        <begin position="439"/>
        <end position="518"/>
    </location>
</feature>
<dbReference type="SUPFAM" id="SSF48452">
    <property type="entry name" value="TPR-like"/>
    <property type="match status" value="2"/>
</dbReference>
<dbReference type="Proteomes" id="UP001597533">
    <property type="component" value="Unassembled WGS sequence"/>
</dbReference>
<gene>
    <name evidence="4" type="ORF">ACFS5M_10080</name>
</gene>
<keyword evidence="2" id="KW-0812">Transmembrane</keyword>
<keyword evidence="2" id="KW-0472">Membrane</keyword>
<evidence type="ECO:0000313" key="5">
    <source>
        <dbReference type="Proteomes" id="UP001597533"/>
    </source>
</evidence>
<keyword evidence="5" id="KW-1185">Reference proteome</keyword>
<dbReference type="Pfam" id="PF13424">
    <property type="entry name" value="TPR_12"/>
    <property type="match status" value="2"/>
</dbReference>
<evidence type="ECO:0000256" key="1">
    <source>
        <dbReference type="PROSITE-ProRule" id="PRU00339"/>
    </source>
</evidence>
<dbReference type="Pfam" id="PF06580">
    <property type="entry name" value="His_kinase"/>
    <property type="match status" value="1"/>
</dbReference>
<name>A0ABW5WS79_9FLAO</name>
<dbReference type="RefSeq" id="WP_183489768.1">
    <property type="nucleotide sequence ID" value="NZ_JBHUOV010000005.1"/>
</dbReference>
<dbReference type="InterPro" id="IPR010559">
    <property type="entry name" value="Sig_transdc_His_kin_internal"/>
</dbReference>
<evidence type="ECO:0000256" key="2">
    <source>
        <dbReference type="SAM" id="Phobius"/>
    </source>
</evidence>
<dbReference type="SMART" id="SM00028">
    <property type="entry name" value="TPR"/>
    <property type="match status" value="5"/>
</dbReference>
<accession>A0ABW5WS79</accession>
<dbReference type="PROSITE" id="PS50005">
    <property type="entry name" value="TPR"/>
    <property type="match status" value="2"/>
</dbReference>
<evidence type="ECO:0000259" key="3">
    <source>
        <dbReference type="Pfam" id="PF06580"/>
    </source>
</evidence>
<organism evidence="4 5">
    <name type="scientific">Lacinutrix iliipiscaria</name>
    <dbReference type="NCBI Taxonomy" id="1230532"/>
    <lineage>
        <taxon>Bacteria</taxon>
        <taxon>Pseudomonadati</taxon>
        <taxon>Bacteroidota</taxon>
        <taxon>Flavobacteriia</taxon>
        <taxon>Flavobacteriales</taxon>
        <taxon>Flavobacteriaceae</taxon>
        <taxon>Lacinutrix</taxon>
    </lineage>
</organism>
<evidence type="ECO:0000313" key="4">
    <source>
        <dbReference type="EMBL" id="MFD2824020.1"/>
    </source>
</evidence>
<dbReference type="Gene3D" id="1.25.40.10">
    <property type="entry name" value="Tetratricopeptide repeat domain"/>
    <property type="match status" value="2"/>
</dbReference>
<dbReference type="EMBL" id="JBHUOV010000005">
    <property type="protein sequence ID" value="MFD2824020.1"/>
    <property type="molecule type" value="Genomic_DNA"/>
</dbReference>
<sequence>MKHLNYCFVLFLVAFCNRLDAQNIDSLKLKTHSTINSERLSALGVLGDYYYYKEPKKSDSLYRLALSLARAINNEREECKFLSYIGLRFNETAQADSILYYQNKSLEIAQKIGDSSYIASAYGNIGNAYLIKEKHDYAIENYNKALAIFEQQKNLRLQGVTYGTFANIYIDLEDYNQAIYYNQKARTIFKDLGFIPGYASSTVNIGICYQRLNNYEEALQYLEEGKKICEENNLNRLLRVATLQLGNINFNYYKNYEQAKIQYKKTETLAIMFNDNEGVAESNFYLGKIATVNNNPTKAIKHYRKAVENFKTLGKNEAYSNALSELISVLKTSGNNKEAITYYDELITLNDSIFSESSRAKTLELMTKFDVSQKNKEIEIQNLKLKKQDLEITKQRNIRIFFSVFSGLLIILLYFVWRANTYKKLNMHNEIKSRRLELEQRLLRSQMNPHFIFNALNSIQSYISENNTLDSEVYLSRFSHLMRQILEHSQQEFIPLKDDLSALESYLSLEQLRFENSFDYVINTKNIDQECVIIPPMIFQPFVENAILHGIEPKPTKGLIHISIDVFKTITNNEKYGVLKCIIEDNGIGRVEAGKKENSPNRQHLSLAMKLIRERFSNYTEITKVDYHINIEDLYDDQKALGTKIYIEIPYSTNYND</sequence>
<dbReference type="InterPro" id="IPR036890">
    <property type="entry name" value="HATPase_C_sf"/>
</dbReference>
<dbReference type="Gene3D" id="3.30.565.10">
    <property type="entry name" value="Histidine kinase-like ATPase, C-terminal domain"/>
    <property type="match status" value="1"/>
</dbReference>
<keyword evidence="1" id="KW-0802">TPR repeat</keyword>
<dbReference type="InterPro" id="IPR050640">
    <property type="entry name" value="Bact_2-comp_sensor_kinase"/>
</dbReference>
<dbReference type="PANTHER" id="PTHR34220:SF7">
    <property type="entry name" value="SENSOR HISTIDINE KINASE YPDA"/>
    <property type="match status" value="1"/>
</dbReference>
<feature type="repeat" description="TPR" evidence="1">
    <location>
        <begin position="119"/>
        <end position="152"/>
    </location>
</feature>
<protein>
    <submittedName>
        <fullName evidence="4">Tetratricopeptide repeat protein</fullName>
    </submittedName>
</protein>
<feature type="repeat" description="TPR" evidence="1">
    <location>
        <begin position="199"/>
        <end position="232"/>
    </location>
</feature>